<evidence type="ECO:0000259" key="1">
    <source>
        <dbReference type="Pfam" id="PF00668"/>
    </source>
</evidence>
<dbReference type="GO" id="GO:0003824">
    <property type="term" value="F:catalytic activity"/>
    <property type="evidence" value="ECO:0007669"/>
    <property type="project" value="InterPro"/>
</dbReference>
<proteinExistence type="predicted"/>
<dbReference type="AlphaFoldDB" id="A0A3Q0KYZ2"/>
<dbReference type="Pfam" id="PF00668">
    <property type="entry name" value="Condensation"/>
    <property type="match status" value="1"/>
</dbReference>
<dbReference type="EMBL" id="AE016796">
    <property type="protein sequence ID" value="AAO07767.2"/>
    <property type="molecule type" value="Genomic_DNA"/>
</dbReference>
<reference evidence="3" key="1">
    <citation type="submission" date="2002-12" db="EMBL/GenBank/DDBJ databases">
        <title>Complete genome sequence of Vibrio vulnificus CMCP6.</title>
        <authorList>
            <person name="Rhee J.H."/>
            <person name="Kim S.Y."/>
            <person name="Chung S.S."/>
            <person name="Kim J.J."/>
            <person name="Moon Y.H."/>
            <person name="Jeong H."/>
            <person name="Choy H.E."/>
        </authorList>
    </citation>
    <scope>NUCLEOTIDE SEQUENCE [LARGE SCALE GENOMIC DNA]</scope>
    <source>
        <strain evidence="3">CMCP6</strain>
    </source>
</reference>
<evidence type="ECO:0000313" key="2">
    <source>
        <dbReference type="EMBL" id="AAO07767.2"/>
    </source>
</evidence>
<dbReference type="KEGG" id="vvu:VV2_0844"/>
<dbReference type="InterPro" id="IPR001242">
    <property type="entry name" value="Condensation_dom"/>
</dbReference>
<organism evidence="2 3">
    <name type="scientific">Vibrio vulnificus (strain CMCP6)</name>
    <dbReference type="NCBI Taxonomy" id="216895"/>
    <lineage>
        <taxon>Bacteria</taxon>
        <taxon>Pseudomonadati</taxon>
        <taxon>Pseudomonadota</taxon>
        <taxon>Gammaproteobacteria</taxon>
        <taxon>Vibrionales</taxon>
        <taxon>Vibrionaceae</taxon>
        <taxon>Vibrio</taxon>
    </lineage>
</organism>
<feature type="domain" description="Condensation" evidence="1">
    <location>
        <begin position="18"/>
        <end position="427"/>
    </location>
</feature>
<reference evidence="2 3" key="3">
    <citation type="journal article" date="2011" name="Mol. Syst. Biol.">
        <title>Integrative genome-scale metabolic analysis of Vibrio vulnificus for drug targeting and discovery.</title>
        <authorList>
            <person name="Kim H.U."/>
            <person name="Kim S.Y."/>
            <person name="Jeong H."/>
            <person name="Kim T.Y."/>
            <person name="Kim J.J."/>
            <person name="Choy H.E."/>
            <person name="Yi K.Y."/>
            <person name="Rhee J.H."/>
            <person name="Lee S.Y."/>
        </authorList>
    </citation>
    <scope>NUCLEOTIDE SEQUENCE [LARGE SCALE GENOMIC DNA]</scope>
    <source>
        <strain evidence="2 3">CMCP6</strain>
    </source>
</reference>
<dbReference type="Gene3D" id="3.30.559.30">
    <property type="entry name" value="Nonribosomal peptide synthetase, condensation domain"/>
    <property type="match status" value="1"/>
</dbReference>
<gene>
    <name evidence="2" type="ordered locus">VV2_0844</name>
</gene>
<accession>A0A3Q0KYZ2</accession>
<reference evidence="2 3" key="2">
    <citation type="journal article" date="2003" name="Infect. Immun.">
        <title>Characterization and pathogenic significance of Vibrio vulnificus antigens preferentially expressed in septicemic patients.</title>
        <authorList>
            <person name="Kim Y.R."/>
            <person name="Lee S.E."/>
            <person name="Kim C.M."/>
            <person name="Kim S.Y."/>
            <person name="Shin E.K."/>
            <person name="Shin D.H."/>
            <person name="Chung S.S."/>
            <person name="Choy H.E."/>
            <person name="Progulske-Fox A."/>
            <person name="Hillman J.D."/>
            <person name="Handfield M."/>
            <person name="Rhee J.H."/>
        </authorList>
    </citation>
    <scope>NUCLEOTIDE SEQUENCE [LARGE SCALE GENOMIC DNA]</scope>
    <source>
        <strain evidence="2 3">CMCP6</strain>
    </source>
</reference>
<dbReference type="Gene3D" id="3.30.559.10">
    <property type="entry name" value="Chloramphenicol acetyltransferase-like domain"/>
    <property type="match status" value="1"/>
</dbReference>
<dbReference type="Proteomes" id="UP000002275">
    <property type="component" value="Chromosome II"/>
</dbReference>
<dbReference type="InterPro" id="IPR023213">
    <property type="entry name" value="CAT-like_dom_sf"/>
</dbReference>
<evidence type="ECO:0000313" key="3">
    <source>
        <dbReference type="Proteomes" id="UP000002275"/>
    </source>
</evidence>
<dbReference type="SUPFAM" id="SSF52777">
    <property type="entry name" value="CoA-dependent acyltransferases"/>
    <property type="match status" value="2"/>
</dbReference>
<protein>
    <submittedName>
        <fullName evidence="2">Amide synthase component of siderophore synthetase Vulnibactin-specific</fullName>
    </submittedName>
</protein>
<name>A0A3Q0KYZ2_VIBVU</name>
<sequence length="438" mass="50537">MFYLLLRFDRQMSKPVFFPLSLAQQEYWADYIAFPERPFSNVAHGIEISGECDIECLYQAILETTQEAEALRLCFGCDEQGYPRQVVLDCSAIVLDCINLIDEAEAEQLAWQKIRDDIAKPIDLTGEVMTYQAIFRLSEVKTLWYIRSHHIALDGYSLHLIEQRCASLYSAFIQSQTLPVVFKGFNTYVRNEQAYLCSERAEKDQRFWLDYINQHSFISFNDDDFNNDTFAIAKEVDPELRAALLNVSQQQQWAWVDLLVVLVGLYCVEKQVLTEQQSASDGLWIWLPYLNRMGNRCANTPCLMVNTLPLWINADIEENFVDRVKRLMAELRLLYRHGKHPLSNSLNVKASQSPYINVLIDEDIVFGGCQSERKVVANGTNDGLNMTFRVRKDAANITFTVEGEQRWFGQEQITHLSEQLMVFMHQSLNTLAEQNSGQ</sequence>